<dbReference type="OrthoDB" id="9811006at2"/>
<dbReference type="Pfam" id="PF04264">
    <property type="entry name" value="YceI"/>
    <property type="match status" value="1"/>
</dbReference>
<feature type="domain" description="Lipid/polyisoprenoid-binding YceI-like" evidence="1">
    <location>
        <begin position="18"/>
        <end position="165"/>
    </location>
</feature>
<sequence>MKKIGLCIALVVLNIAPEWEIRPGYAIRFRDRYATGEFRSLEGRLLFDPDSVSRSSFVVKVETASIETGNGLKNRHARSAKWFDAAAFPYIEFRSDSIRVRGEACAAFGKLLLHGVKRSVTIPFAFEDGAVFRGRFRINRVDFGIGKPRGGEADSTDIEVTVPVVRR</sequence>
<evidence type="ECO:0000313" key="3">
    <source>
        <dbReference type="Proteomes" id="UP000198901"/>
    </source>
</evidence>
<name>A0A1G9INI0_9BACT</name>
<dbReference type="AlphaFoldDB" id="A0A1G9INI0"/>
<dbReference type="InterPro" id="IPR036761">
    <property type="entry name" value="TTHA0802/YceI-like_sf"/>
</dbReference>
<accession>A0A1G9INI0</accession>
<evidence type="ECO:0000313" key="2">
    <source>
        <dbReference type="EMBL" id="SDL26712.1"/>
    </source>
</evidence>
<reference evidence="2 3" key="1">
    <citation type="submission" date="2016-10" db="EMBL/GenBank/DDBJ databases">
        <authorList>
            <person name="de Groot N.N."/>
        </authorList>
    </citation>
    <scope>NUCLEOTIDE SEQUENCE [LARGE SCALE GENOMIC DNA]</scope>
    <source>
        <strain evidence="2 3">DSM 21668</strain>
    </source>
</reference>
<proteinExistence type="predicted"/>
<dbReference type="Proteomes" id="UP000198901">
    <property type="component" value="Unassembled WGS sequence"/>
</dbReference>
<evidence type="ECO:0000259" key="1">
    <source>
        <dbReference type="SMART" id="SM00867"/>
    </source>
</evidence>
<dbReference type="EMBL" id="FNGS01000001">
    <property type="protein sequence ID" value="SDL26712.1"/>
    <property type="molecule type" value="Genomic_DNA"/>
</dbReference>
<dbReference type="STRING" id="563176.SAMN04488090_0554"/>
<keyword evidence="3" id="KW-1185">Reference proteome</keyword>
<organism evidence="2 3">
    <name type="scientific">Siphonobacter aquaeclarae</name>
    <dbReference type="NCBI Taxonomy" id="563176"/>
    <lineage>
        <taxon>Bacteria</taxon>
        <taxon>Pseudomonadati</taxon>
        <taxon>Bacteroidota</taxon>
        <taxon>Cytophagia</taxon>
        <taxon>Cytophagales</taxon>
        <taxon>Cytophagaceae</taxon>
        <taxon>Siphonobacter</taxon>
    </lineage>
</organism>
<dbReference type="SUPFAM" id="SSF101874">
    <property type="entry name" value="YceI-like"/>
    <property type="match status" value="1"/>
</dbReference>
<dbReference type="PANTHER" id="PTHR34406">
    <property type="entry name" value="PROTEIN YCEI"/>
    <property type="match status" value="1"/>
</dbReference>
<protein>
    <submittedName>
        <fullName evidence="2">Polyisoprenoid-binding protein YceI</fullName>
    </submittedName>
</protein>
<dbReference type="InterPro" id="IPR007372">
    <property type="entry name" value="Lipid/polyisoprenoid-bd_YceI"/>
</dbReference>
<gene>
    <name evidence="2" type="ORF">SAMN04488090_0554</name>
</gene>
<dbReference type="Gene3D" id="2.40.128.110">
    <property type="entry name" value="Lipid/polyisoprenoid-binding, YceI-like"/>
    <property type="match status" value="1"/>
</dbReference>
<dbReference type="SMART" id="SM00867">
    <property type="entry name" value="YceI"/>
    <property type="match status" value="1"/>
</dbReference>
<dbReference type="PANTHER" id="PTHR34406:SF1">
    <property type="entry name" value="PROTEIN YCEI"/>
    <property type="match status" value="1"/>
</dbReference>
<dbReference type="RefSeq" id="WP_093197394.1">
    <property type="nucleotide sequence ID" value="NZ_FNGS01000001.1"/>
</dbReference>